<keyword evidence="12 14" id="KW-0378">Hydrolase</keyword>
<dbReference type="InterPro" id="IPR012337">
    <property type="entry name" value="RNaseH-like_sf"/>
</dbReference>
<accession>A0ABV9GKE2</accession>
<comment type="cofactor">
    <cofactor evidence="14 15">
        <name>Mn(2+)</name>
        <dbReference type="ChEBI" id="CHEBI:29035"/>
    </cofactor>
    <cofactor evidence="14 15">
        <name>Mg(2+)</name>
        <dbReference type="ChEBI" id="CHEBI:18420"/>
    </cofactor>
    <text evidence="14 15">Manganese or magnesium. Binds 1 divalent metal ion per monomer in the absence of substrate. May bind a second metal ion after substrate binding.</text>
</comment>
<keyword evidence="13 14" id="KW-0464">Manganese</keyword>
<evidence type="ECO:0000256" key="4">
    <source>
        <dbReference type="ARBA" id="ARBA00004496"/>
    </source>
</evidence>
<evidence type="ECO:0000256" key="7">
    <source>
        <dbReference type="ARBA" id="ARBA00019179"/>
    </source>
</evidence>
<dbReference type="InterPro" id="IPR024567">
    <property type="entry name" value="RNase_HII/HIII_dom"/>
</dbReference>
<evidence type="ECO:0000256" key="2">
    <source>
        <dbReference type="ARBA" id="ARBA00001946"/>
    </source>
</evidence>
<comment type="subcellular location">
    <subcellularLocation>
        <location evidence="4 14">Cytoplasm</location>
    </subcellularLocation>
</comment>
<dbReference type="GO" id="GO:0004523">
    <property type="term" value="F:RNA-DNA hybrid ribonuclease activity"/>
    <property type="evidence" value="ECO:0007669"/>
    <property type="project" value="UniProtKB-EC"/>
</dbReference>
<evidence type="ECO:0000256" key="8">
    <source>
        <dbReference type="ARBA" id="ARBA00022490"/>
    </source>
</evidence>
<evidence type="ECO:0000256" key="6">
    <source>
        <dbReference type="ARBA" id="ARBA00012180"/>
    </source>
</evidence>
<keyword evidence="8 14" id="KW-0963">Cytoplasm</keyword>
<evidence type="ECO:0000256" key="10">
    <source>
        <dbReference type="ARBA" id="ARBA00022723"/>
    </source>
</evidence>
<proteinExistence type="inferred from homology"/>
<protein>
    <recommendedName>
        <fullName evidence="7 14">Ribonuclease HII</fullName>
        <shortName evidence="14">RNase HII</shortName>
        <ecNumber evidence="6 14">3.1.26.4</ecNumber>
    </recommendedName>
</protein>
<dbReference type="Gene3D" id="3.30.420.10">
    <property type="entry name" value="Ribonuclease H-like superfamily/Ribonuclease H"/>
    <property type="match status" value="1"/>
</dbReference>
<dbReference type="EC" id="3.1.26.4" evidence="6 14"/>
<feature type="domain" description="RNase H type-2" evidence="17">
    <location>
        <begin position="72"/>
        <end position="254"/>
    </location>
</feature>
<dbReference type="NCBIfam" id="NF000594">
    <property type="entry name" value="PRK00015.1-1"/>
    <property type="match status" value="1"/>
</dbReference>
<dbReference type="PANTHER" id="PTHR10954:SF18">
    <property type="entry name" value="RIBONUCLEASE HII"/>
    <property type="match status" value="1"/>
</dbReference>
<organism evidence="18 19">
    <name type="scientific">Camelliibacillus cellulosilyticus</name>
    <dbReference type="NCBI Taxonomy" id="2174486"/>
    <lineage>
        <taxon>Bacteria</taxon>
        <taxon>Bacillati</taxon>
        <taxon>Bacillota</taxon>
        <taxon>Bacilli</taxon>
        <taxon>Bacillales</taxon>
        <taxon>Sporolactobacillaceae</taxon>
        <taxon>Camelliibacillus</taxon>
    </lineage>
</organism>
<comment type="cofactor">
    <cofactor evidence="2">
        <name>Mg(2+)</name>
        <dbReference type="ChEBI" id="CHEBI:18420"/>
    </cofactor>
</comment>
<feature type="binding site" evidence="14 15">
    <location>
        <position position="170"/>
    </location>
    <ligand>
        <name>a divalent metal cation</name>
        <dbReference type="ChEBI" id="CHEBI:60240"/>
    </ligand>
</feature>
<keyword evidence="19" id="KW-1185">Reference proteome</keyword>
<gene>
    <name evidence="14" type="primary">rnhB</name>
    <name evidence="18" type="ORF">ACFO4N_01125</name>
</gene>
<dbReference type="HAMAP" id="MF_00052_B">
    <property type="entry name" value="RNase_HII_B"/>
    <property type="match status" value="1"/>
</dbReference>
<keyword evidence="10 14" id="KW-0479">Metal-binding</keyword>
<feature type="binding site" evidence="14 15">
    <location>
        <position position="79"/>
    </location>
    <ligand>
        <name>a divalent metal cation</name>
        <dbReference type="ChEBI" id="CHEBI:60240"/>
    </ligand>
</feature>
<evidence type="ECO:0000313" key="18">
    <source>
        <dbReference type="EMBL" id="MFC4617326.1"/>
    </source>
</evidence>
<dbReference type="InterPro" id="IPR036397">
    <property type="entry name" value="RNaseH_sf"/>
</dbReference>
<keyword evidence="11 14" id="KW-0255">Endonuclease</keyword>
<dbReference type="InterPro" id="IPR001352">
    <property type="entry name" value="RNase_HII/HIII"/>
</dbReference>
<dbReference type="InterPro" id="IPR022898">
    <property type="entry name" value="RNase_HII"/>
</dbReference>
<evidence type="ECO:0000259" key="17">
    <source>
        <dbReference type="PROSITE" id="PS51975"/>
    </source>
</evidence>
<feature type="binding site" evidence="14 15">
    <location>
        <position position="78"/>
    </location>
    <ligand>
        <name>a divalent metal cation</name>
        <dbReference type="ChEBI" id="CHEBI:60240"/>
    </ligand>
</feature>
<dbReference type="RefSeq" id="WP_376844376.1">
    <property type="nucleotide sequence ID" value="NZ_JBHSFW010000001.1"/>
</dbReference>
<keyword evidence="9 14" id="KW-0540">Nuclease</keyword>
<dbReference type="Pfam" id="PF01351">
    <property type="entry name" value="RNase_HII"/>
    <property type="match status" value="1"/>
</dbReference>
<evidence type="ECO:0000256" key="5">
    <source>
        <dbReference type="ARBA" id="ARBA00007383"/>
    </source>
</evidence>
<evidence type="ECO:0000256" key="12">
    <source>
        <dbReference type="ARBA" id="ARBA00022801"/>
    </source>
</evidence>
<dbReference type="EMBL" id="JBHSFW010000001">
    <property type="protein sequence ID" value="MFC4617326.1"/>
    <property type="molecule type" value="Genomic_DNA"/>
</dbReference>
<comment type="similarity">
    <text evidence="5 14 16">Belongs to the RNase HII family.</text>
</comment>
<evidence type="ECO:0000313" key="19">
    <source>
        <dbReference type="Proteomes" id="UP001596022"/>
    </source>
</evidence>
<evidence type="ECO:0000256" key="16">
    <source>
        <dbReference type="RuleBase" id="RU003515"/>
    </source>
</evidence>
<evidence type="ECO:0000256" key="15">
    <source>
        <dbReference type="PROSITE-ProRule" id="PRU01319"/>
    </source>
</evidence>
<dbReference type="SUPFAM" id="SSF53098">
    <property type="entry name" value="Ribonuclease H-like"/>
    <property type="match status" value="1"/>
</dbReference>
<evidence type="ECO:0000256" key="14">
    <source>
        <dbReference type="HAMAP-Rule" id="MF_00052"/>
    </source>
</evidence>
<evidence type="ECO:0000256" key="3">
    <source>
        <dbReference type="ARBA" id="ARBA00004065"/>
    </source>
</evidence>
<comment type="function">
    <text evidence="3 14 16">Endonuclease that specifically degrades the RNA of RNA-DNA hybrids.</text>
</comment>
<evidence type="ECO:0000256" key="9">
    <source>
        <dbReference type="ARBA" id="ARBA00022722"/>
    </source>
</evidence>
<evidence type="ECO:0000256" key="1">
    <source>
        <dbReference type="ARBA" id="ARBA00000077"/>
    </source>
</evidence>
<dbReference type="CDD" id="cd07182">
    <property type="entry name" value="RNase_HII_bacteria_HII_like"/>
    <property type="match status" value="1"/>
</dbReference>
<comment type="catalytic activity">
    <reaction evidence="1 14 15 16">
        <text>Endonucleolytic cleavage to 5'-phosphomonoester.</text>
        <dbReference type="EC" id="3.1.26.4"/>
    </reaction>
</comment>
<reference evidence="19" key="1">
    <citation type="journal article" date="2019" name="Int. J. Syst. Evol. Microbiol.">
        <title>The Global Catalogue of Microorganisms (GCM) 10K type strain sequencing project: providing services to taxonomists for standard genome sequencing and annotation.</title>
        <authorList>
            <consortium name="The Broad Institute Genomics Platform"/>
            <consortium name="The Broad Institute Genome Sequencing Center for Infectious Disease"/>
            <person name="Wu L."/>
            <person name="Ma J."/>
        </authorList>
    </citation>
    <scope>NUCLEOTIDE SEQUENCE [LARGE SCALE GENOMIC DNA]</scope>
    <source>
        <strain evidence="19">CGMCC 1.16306</strain>
    </source>
</reference>
<dbReference type="Proteomes" id="UP001596022">
    <property type="component" value="Unassembled WGS sequence"/>
</dbReference>
<evidence type="ECO:0000256" key="13">
    <source>
        <dbReference type="ARBA" id="ARBA00023211"/>
    </source>
</evidence>
<dbReference type="PROSITE" id="PS51975">
    <property type="entry name" value="RNASE_H_2"/>
    <property type="match status" value="1"/>
</dbReference>
<sequence length="254" mass="28125">MQQLSIKDIETLLQSKKHLTSDERAWLESDQRKGVRTLLTRWDRQQAAFNEACRRFHHMMTFERDLSAKGCRAIAGIDEVGRGPLAGPVVSAAVILKPDATLIGVNDSKKLTRKQRRELVQDIKREAVAIGIGHATAREIDAVNIYQATKLAMQRAVDQLDVAPDHLLIDAMTLELDIPQTSLIKGDARSASIAAASIIAKETRDAIMEELDSRYPGYDFGGHMGYGTKTHLEAVGRLGPCPEHRLSFSPFRTG</sequence>
<name>A0ABV9GKE2_9BACL</name>
<comment type="caution">
    <text evidence="18">The sequence shown here is derived from an EMBL/GenBank/DDBJ whole genome shotgun (WGS) entry which is preliminary data.</text>
</comment>
<dbReference type="PANTHER" id="PTHR10954">
    <property type="entry name" value="RIBONUCLEASE H2 SUBUNIT A"/>
    <property type="match status" value="1"/>
</dbReference>
<dbReference type="NCBIfam" id="NF000595">
    <property type="entry name" value="PRK00015.1-3"/>
    <property type="match status" value="1"/>
</dbReference>
<evidence type="ECO:0000256" key="11">
    <source>
        <dbReference type="ARBA" id="ARBA00022759"/>
    </source>
</evidence>